<dbReference type="PANTHER" id="PTHR33164:SF64">
    <property type="entry name" value="TRANSCRIPTIONAL REGULATOR SLYA"/>
    <property type="match status" value="1"/>
</dbReference>
<evidence type="ECO:0000256" key="1">
    <source>
        <dbReference type="ARBA" id="ARBA00023015"/>
    </source>
</evidence>
<dbReference type="GO" id="GO:0003677">
    <property type="term" value="F:DNA binding"/>
    <property type="evidence" value="ECO:0007669"/>
    <property type="project" value="UniProtKB-KW"/>
</dbReference>
<accession>A0A0U3G7Q1</accession>
<dbReference type="EMBL" id="CP013254">
    <property type="protein sequence ID" value="ALU39131.1"/>
    <property type="molecule type" value="Genomic_DNA"/>
</dbReference>
<evidence type="ECO:0000256" key="2">
    <source>
        <dbReference type="ARBA" id="ARBA00023125"/>
    </source>
</evidence>
<reference evidence="5 6" key="1">
    <citation type="submission" date="2015-11" db="EMBL/GenBank/DDBJ databases">
        <title>Complete Genome Sequence of Kocuria flava strain HO-9041.</title>
        <authorList>
            <person name="Zhou M."/>
            <person name="Dai J."/>
        </authorList>
    </citation>
    <scope>NUCLEOTIDE SEQUENCE [LARGE SCALE GENOMIC DNA]</scope>
    <source>
        <strain evidence="5 6">HO-9041</strain>
    </source>
</reference>
<dbReference type="PROSITE" id="PS50995">
    <property type="entry name" value="HTH_MARR_2"/>
    <property type="match status" value="1"/>
</dbReference>
<dbReference type="PANTHER" id="PTHR33164">
    <property type="entry name" value="TRANSCRIPTIONAL REGULATOR, MARR FAMILY"/>
    <property type="match status" value="1"/>
</dbReference>
<sequence>MTVNSEPTRSSSGYWYGGAEERRAAVRVLEALRDYRSAESAMRRRTRTSMGMGETDLLALRHLLEAQRAGRLVRPGELAQRLGISSASVTTLLDRLTRSGHLRREPHPTDRRALVVRATEGSDDEVRASLDAMHARLLDAALGLDAQQAETVIGFLHAARDAVDTVDGQD</sequence>
<keyword evidence="1" id="KW-0805">Transcription regulation</keyword>
<dbReference type="STRING" id="446860.AS188_04470"/>
<dbReference type="SMART" id="SM00347">
    <property type="entry name" value="HTH_MARR"/>
    <property type="match status" value="1"/>
</dbReference>
<evidence type="ECO:0000313" key="6">
    <source>
        <dbReference type="Proteomes" id="UP000057181"/>
    </source>
</evidence>
<proteinExistence type="predicted"/>
<keyword evidence="2" id="KW-0238">DNA-binding</keyword>
<dbReference type="InterPro" id="IPR036388">
    <property type="entry name" value="WH-like_DNA-bd_sf"/>
</dbReference>
<dbReference type="Gene3D" id="1.10.10.10">
    <property type="entry name" value="Winged helix-like DNA-binding domain superfamily/Winged helix DNA-binding domain"/>
    <property type="match status" value="1"/>
</dbReference>
<dbReference type="OrthoDB" id="162531at2"/>
<evidence type="ECO:0000256" key="3">
    <source>
        <dbReference type="ARBA" id="ARBA00023163"/>
    </source>
</evidence>
<dbReference type="InterPro" id="IPR036390">
    <property type="entry name" value="WH_DNA-bd_sf"/>
</dbReference>
<dbReference type="Proteomes" id="UP000057181">
    <property type="component" value="Chromosome"/>
</dbReference>
<protein>
    <submittedName>
        <fullName evidence="5">MarR family transcriptional regulator</fullName>
    </submittedName>
</protein>
<dbReference type="GO" id="GO:0003700">
    <property type="term" value="F:DNA-binding transcription factor activity"/>
    <property type="evidence" value="ECO:0007669"/>
    <property type="project" value="InterPro"/>
</dbReference>
<name>A0A0U3G7Q1_9MICC</name>
<organism evidence="5 6">
    <name type="scientific">Kocuria flava</name>
    <dbReference type="NCBI Taxonomy" id="446860"/>
    <lineage>
        <taxon>Bacteria</taxon>
        <taxon>Bacillati</taxon>
        <taxon>Actinomycetota</taxon>
        <taxon>Actinomycetes</taxon>
        <taxon>Micrococcales</taxon>
        <taxon>Micrococcaceae</taxon>
        <taxon>Kocuria</taxon>
    </lineage>
</organism>
<dbReference type="Pfam" id="PF12802">
    <property type="entry name" value="MarR_2"/>
    <property type="match status" value="1"/>
</dbReference>
<keyword evidence="3" id="KW-0804">Transcription</keyword>
<evidence type="ECO:0000313" key="5">
    <source>
        <dbReference type="EMBL" id="ALU39131.1"/>
    </source>
</evidence>
<dbReference type="AlphaFoldDB" id="A0A0U3G7Q1"/>
<dbReference type="SUPFAM" id="SSF46785">
    <property type="entry name" value="Winged helix' DNA-binding domain"/>
    <property type="match status" value="1"/>
</dbReference>
<dbReference type="KEGG" id="kfv:AS188_04470"/>
<feature type="domain" description="HTH marR-type" evidence="4">
    <location>
        <begin position="18"/>
        <end position="161"/>
    </location>
</feature>
<evidence type="ECO:0000259" key="4">
    <source>
        <dbReference type="PROSITE" id="PS50995"/>
    </source>
</evidence>
<dbReference type="InterPro" id="IPR039422">
    <property type="entry name" value="MarR/SlyA-like"/>
</dbReference>
<gene>
    <name evidence="5" type="ORF">AS188_04470</name>
</gene>
<dbReference type="GO" id="GO:0006950">
    <property type="term" value="P:response to stress"/>
    <property type="evidence" value="ECO:0007669"/>
    <property type="project" value="TreeGrafter"/>
</dbReference>
<dbReference type="PRINTS" id="PR00598">
    <property type="entry name" value="HTHMARR"/>
</dbReference>
<dbReference type="InterPro" id="IPR000835">
    <property type="entry name" value="HTH_MarR-typ"/>
</dbReference>